<keyword evidence="5" id="KW-1185">Reference proteome</keyword>
<dbReference type="InterPro" id="IPR051462">
    <property type="entry name" value="CBS_domain-containing"/>
</dbReference>
<dbReference type="AlphaFoldDB" id="A0A1M4ZEB3"/>
<keyword evidence="2" id="KW-0129">CBS domain</keyword>
<evidence type="ECO:0000313" key="4">
    <source>
        <dbReference type="EMBL" id="SHF16341.1"/>
    </source>
</evidence>
<proteinExistence type="predicted"/>
<sequence>MLDQKKANYLFVREIADLIIPKEKVVTVDPDWSLERALLILTRKQTTSVPVIHPSGQVEGLISKTDILDFMLHIGRNDNHFDFSGLSNHRVREAMNLNHQGIMANSIFSFAFEILVNRSYIPIIDERNQFVGILTRKVLMEKVIKYFQEEYLQIVEDMQGKV</sequence>
<evidence type="ECO:0000259" key="3">
    <source>
        <dbReference type="PROSITE" id="PS51371"/>
    </source>
</evidence>
<evidence type="ECO:0000313" key="5">
    <source>
        <dbReference type="Proteomes" id="UP000184476"/>
    </source>
</evidence>
<dbReference type="SMART" id="SM00116">
    <property type="entry name" value="CBS"/>
    <property type="match status" value="2"/>
</dbReference>
<dbReference type="Proteomes" id="UP000184476">
    <property type="component" value="Unassembled WGS sequence"/>
</dbReference>
<keyword evidence="1" id="KW-0677">Repeat</keyword>
<dbReference type="SUPFAM" id="SSF54631">
    <property type="entry name" value="CBS-domain pair"/>
    <property type="match status" value="1"/>
</dbReference>
<dbReference type="PANTHER" id="PTHR48108">
    <property type="entry name" value="CBS DOMAIN-CONTAINING PROTEIN CBSX2, CHLOROPLASTIC"/>
    <property type="match status" value="1"/>
</dbReference>
<dbReference type="EMBL" id="FQVL01000009">
    <property type="protein sequence ID" value="SHF16341.1"/>
    <property type="molecule type" value="Genomic_DNA"/>
</dbReference>
<reference evidence="4 5" key="1">
    <citation type="submission" date="2016-11" db="EMBL/GenBank/DDBJ databases">
        <authorList>
            <person name="Jaros S."/>
            <person name="Januszkiewicz K."/>
            <person name="Wedrychowicz H."/>
        </authorList>
    </citation>
    <scope>NUCLEOTIDE SEQUENCE [LARGE SCALE GENOMIC DNA]</scope>
    <source>
        <strain evidence="4 5">DSM 44666</strain>
    </source>
</reference>
<protein>
    <submittedName>
        <fullName evidence="4">CBS domain-containing protein</fullName>
    </submittedName>
</protein>
<dbReference type="RefSeq" id="WP_073155509.1">
    <property type="nucleotide sequence ID" value="NZ_FQVL01000009.1"/>
</dbReference>
<evidence type="ECO:0000256" key="2">
    <source>
        <dbReference type="PROSITE-ProRule" id="PRU00703"/>
    </source>
</evidence>
<dbReference type="InterPro" id="IPR000644">
    <property type="entry name" value="CBS_dom"/>
</dbReference>
<organism evidence="4 5">
    <name type="scientific">Seinonella peptonophila</name>
    <dbReference type="NCBI Taxonomy" id="112248"/>
    <lineage>
        <taxon>Bacteria</taxon>
        <taxon>Bacillati</taxon>
        <taxon>Bacillota</taxon>
        <taxon>Bacilli</taxon>
        <taxon>Bacillales</taxon>
        <taxon>Thermoactinomycetaceae</taxon>
        <taxon>Seinonella</taxon>
    </lineage>
</organism>
<gene>
    <name evidence="4" type="ORF">SAMN05444392_1096</name>
</gene>
<dbReference type="Pfam" id="PF00571">
    <property type="entry name" value="CBS"/>
    <property type="match status" value="2"/>
</dbReference>
<name>A0A1M4ZEB3_9BACL</name>
<feature type="domain" description="CBS" evidence="3">
    <location>
        <begin position="19"/>
        <end position="79"/>
    </location>
</feature>
<dbReference type="InterPro" id="IPR046342">
    <property type="entry name" value="CBS_dom_sf"/>
</dbReference>
<dbReference type="PROSITE" id="PS51371">
    <property type="entry name" value="CBS"/>
    <property type="match status" value="1"/>
</dbReference>
<accession>A0A1M4ZEB3</accession>
<dbReference type="Gene3D" id="3.10.580.10">
    <property type="entry name" value="CBS-domain"/>
    <property type="match status" value="1"/>
</dbReference>
<evidence type="ECO:0000256" key="1">
    <source>
        <dbReference type="ARBA" id="ARBA00022737"/>
    </source>
</evidence>
<dbReference type="PANTHER" id="PTHR48108:SF26">
    <property type="entry name" value="CBS DOMAIN-CONTAINING PROTEIN DDB_G0289609"/>
    <property type="match status" value="1"/>
</dbReference>
<dbReference type="STRING" id="112248.SAMN05444392_1096"/>